<evidence type="ECO:0000313" key="3">
    <source>
        <dbReference type="Proteomes" id="UP001566476"/>
    </source>
</evidence>
<keyword evidence="1" id="KW-0472">Membrane</keyword>
<evidence type="ECO:0000313" key="2">
    <source>
        <dbReference type="EMBL" id="MEZ0492965.1"/>
    </source>
</evidence>
<dbReference type="RefSeq" id="WP_370719101.1">
    <property type="nucleotide sequence ID" value="NZ_JBGGTQ010000005.1"/>
</dbReference>
<comment type="caution">
    <text evidence="2">The sequence shown here is derived from an EMBL/GenBank/DDBJ whole genome shotgun (WGS) entry which is preliminary data.</text>
</comment>
<proteinExistence type="predicted"/>
<name>A0ABV4I2Q4_9ACTN</name>
<sequence length="126" mass="13232">MSRQAAPDTAAPTPRGRGRRTTVLAAGVAAALALAVAVTLLLDGRRSSAERDLHEDLQRVATAQVAWKDDHGTYSASLLDLRVSARTDVAIVSAGPDTFCAGAYDEPTRTALFFSPTRGFGSTACR</sequence>
<gene>
    <name evidence="2" type="ORF">AB2L28_12050</name>
</gene>
<reference evidence="2 3" key="1">
    <citation type="submission" date="2024-07" db="EMBL/GenBank/DDBJ databases">
        <authorList>
            <person name="Thanompreechachai J."/>
            <person name="Duangmal K."/>
        </authorList>
    </citation>
    <scope>NUCLEOTIDE SEQUENCE [LARGE SCALE GENOMIC DNA]</scope>
    <source>
        <strain evidence="2 3">TBRC 1896</strain>
    </source>
</reference>
<accession>A0ABV4I2Q4</accession>
<organism evidence="2 3">
    <name type="scientific">Kineococcus mangrovi</name>
    <dbReference type="NCBI Taxonomy" id="1660183"/>
    <lineage>
        <taxon>Bacteria</taxon>
        <taxon>Bacillati</taxon>
        <taxon>Actinomycetota</taxon>
        <taxon>Actinomycetes</taxon>
        <taxon>Kineosporiales</taxon>
        <taxon>Kineosporiaceae</taxon>
        <taxon>Kineococcus</taxon>
    </lineage>
</organism>
<evidence type="ECO:0000256" key="1">
    <source>
        <dbReference type="SAM" id="Phobius"/>
    </source>
</evidence>
<keyword evidence="1" id="KW-0812">Transmembrane</keyword>
<dbReference type="Proteomes" id="UP001566476">
    <property type="component" value="Unassembled WGS sequence"/>
</dbReference>
<feature type="transmembrane region" description="Helical" evidence="1">
    <location>
        <begin position="23"/>
        <end position="42"/>
    </location>
</feature>
<protein>
    <submittedName>
        <fullName evidence="2">Uncharacterized protein</fullName>
    </submittedName>
</protein>
<dbReference type="EMBL" id="JBGGTQ010000005">
    <property type="protein sequence ID" value="MEZ0492965.1"/>
    <property type="molecule type" value="Genomic_DNA"/>
</dbReference>
<keyword evidence="3" id="KW-1185">Reference proteome</keyword>
<keyword evidence="1" id="KW-1133">Transmembrane helix</keyword>